<dbReference type="Proteomes" id="UP000179769">
    <property type="component" value="Unassembled WGS sequence"/>
</dbReference>
<dbReference type="AlphaFoldDB" id="A0A1S1Q3M8"/>
<dbReference type="Pfam" id="PF20434">
    <property type="entry name" value="BD-FAE"/>
    <property type="match status" value="1"/>
</dbReference>
<evidence type="ECO:0000313" key="3">
    <source>
        <dbReference type="EMBL" id="OHV27795.1"/>
    </source>
</evidence>
<keyword evidence="1 3" id="KW-0378">Hydrolase</keyword>
<feature type="domain" description="BD-FAE-like" evidence="2">
    <location>
        <begin position="18"/>
        <end position="249"/>
    </location>
</feature>
<comment type="caution">
    <text evidence="3">The sequence shown here is derived from an EMBL/GenBank/DDBJ whole genome shotgun (WGS) entry which is preliminary data.</text>
</comment>
<keyword evidence="4" id="KW-1185">Reference proteome</keyword>
<dbReference type="RefSeq" id="WP_071064371.1">
    <property type="nucleotide sequence ID" value="NZ_MAXA01000217.1"/>
</dbReference>
<accession>A0A1S1Q3M8</accession>
<dbReference type="EMBL" id="MAXA01000217">
    <property type="protein sequence ID" value="OHV27795.1"/>
    <property type="molecule type" value="Genomic_DNA"/>
</dbReference>
<reference evidence="4" key="1">
    <citation type="submission" date="2016-07" db="EMBL/GenBank/DDBJ databases">
        <title>Frankia sp. NRRL B-16219 Genome sequencing.</title>
        <authorList>
            <person name="Ghodhbane-Gtari F."/>
            <person name="Swanson E."/>
            <person name="Gueddou A."/>
            <person name="Louati M."/>
            <person name="Nouioui I."/>
            <person name="Hezbri K."/>
            <person name="Abebe-Akele F."/>
            <person name="Simpson S."/>
            <person name="Morris K."/>
            <person name="Thomas K."/>
            <person name="Gtari M."/>
            <person name="Tisa L.S."/>
        </authorList>
    </citation>
    <scope>NUCLEOTIDE SEQUENCE [LARGE SCALE GENOMIC DNA]</scope>
    <source>
        <strain evidence="4">NRRL B-16219</strain>
    </source>
</reference>
<protein>
    <submittedName>
        <fullName evidence="3">Alpha/beta hydrolase</fullName>
    </submittedName>
</protein>
<dbReference type="GO" id="GO:0016787">
    <property type="term" value="F:hydrolase activity"/>
    <property type="evidence" value="ECO:0007669"/>
    <property type="project" value="UniProtKB-KW"/>
</dbReference>
<evidence type="ECO:0000313" key="4">
    <source>
        <dbReference type="Proteomes" id="UP000179769"/>
    </source>
</evidence>
<evidence type="ECO:0000256" key="1">
    <source>
        <dbReference type="ARBA" id="ARBA00022801"/>
    </source>
</evidence>
<gene>
    <name evidence="3" type="ORF">BBK14_19435</name>
</gene>
<dbReference type="PANTHER" id="PTHR48081">
    <property type="entry name" value="AB HYDROLASE SUPERFAMILY PROTEIN C4A8.06C"/>
    <property type="match status" value="1"/>
</dbReference>
<dbReference type="InterPro" id="IPR050300">
    <property type="entry name" value="GDXG_lipolytic_enzyme"/>
</dbReference>
<organism evidence="3 4">
    <name type="scientific">Parafrankia soli</name>
    <dbReference type="NCBI Taxonomy" id="2599596"/>
    <lineage>
        <taxon>Bacteria</taxon>
        <taxon>Bacillati</taxon>
        <taxon>Actinomycetota</taxon>
        <taxon>Actinomycetes</taxon>
        <taxon>Frankiales</taxon>
        <taxon>Frankiaceae</taxon>
        <taxon>Parafrankia</taxon>
    </lineage>
</organism>
<dbReference type="Gene3D" id="3.40.50.1820">
    <property type="entry name" value="alpha/beta hydrolase"/>
    <property type="match status" value="1"/>
</dbReference>
<name>A0A1S1Q3M8_9ACTN</name>
<sequence>MRTEQDLAYATLSDAQRLDLYLPTGGGDPLPVVVAIHGGGFAVGDKQDMARTAHALADAGYAVASVNYRLSGEAAFPAAVADVRAAVRWLQANAHRLGLDPARIGVIGESAGGYLAAMLGAAGDDPLSEDVDLGPPVGLAPVVDLSPAGARPSSAVRAVVDLYGPVDFSTMDAQLRANPRCPARAASHDRADSPESRFLGAQITAAPELVRLASPLSHLRRDRPPPPFLIEHGDTDCTVPYQQSQQLADGLYAAGGSVELTLLRGVGHGGAFPLAERLAGIIRFLDRALDRAPR</sequence>
<dbReference type="InterPro" id="IPR049492">
    <property type="entry name" value="BD-FAE-like_dom"/>
</dbReference>
<proteinExistence type="predicted"/>
<dbReference type="InterPro" id="IPR029058">
    <property type="entry name" value="AB_hydrolase_fold"/>
</dbReference>
<dbReference type="PANTHER" id="PTHR48081:SF13">
    <property type="entry name" value="ALPHA_BETA HYDROLASE"/>
    <property type="match status" value="1"/>
</dbReference>
<evidence type="ECO:0000259" key="2">
    <source>
        <dbReference type="Pfam" id="PF20434"/>
    </source>
</evidence>
<dbReference type="SUPFAM" id="SSF53474">
    <property type="entry name" value="alpha/beta-Hydrolases"/>
    <property type="match status" value="1"/>
</dbReference>